<accession>A0A0A9DLT4</accession>
<protein>
    <submittedName>
        <fullName evidence="1">Uncharacterized protein</fullName>
    </submittedName>
</protein>
<reference evidence="1" key="2">
    <citation type="journal article" date="2015" name="Data Brief">
        <title>Shoot transcriptome of the giant reed, Arundo donax.</title>
        <authorList>
            <person name="Barrero R.A."/>
            <person name="Guerrero F.D."/>
            <person name="Moolhuijzen P."/>
            <person name="Goolsby J.A."/>
            <person name="Tidwell J."/>
            <person name="Bellgard S.E."/>
            <person name="Bellgard M.I."/>
        </authorList>
    </citation>
    <scope>NUCLEOTIDE SEQUENCE</scope>
    <source>
        <tissue evidence="1">Shoot tissue taken approximately 20 cm above the soil surface</tissue>
    </source>
</reference>
<organism evidence="1">
    <name type="scientific">Arundo donax</name>
    <name type="common">Giant reed</name>
    <name type="synonym">Donax arundinaceus</name>
    <dbReference type="NCBI Taxonomy" id="35708"/>
    <lineage>
        <taxon>Eukaryota</taxon>
        <taxon>Viridiplantae</taxon>
        <taxon>Streptophyta</taxon>
        <taxon>Embryophyta</taxon>
        <taxon>Tracheophyta</taxon>
        <taxon>Spermatophyta</taxon>
        <taxon>Magnoliopsida</taxon>
        <taxon>Liliopsida</taxon>
        <taxon>Poales</taxon>
        <taxon>Poaceae</taxon>
        <taxon>PACMAD clade</taxon>
        <taxon>Arundinoideae</taxon>
        <taxon>Arundineae</taxon>
        <taxon>Arundo</taxon>
    </lineage>
</organism>
<name>A0A0A9DLT4_ARUDO</name>
<proteinExistence type="predicted"/>
<sequence length="48" mass="5097">MFLSISGIYKCHGNVGDKLSIEVCNGSVLMIMRHGDGLGIVLTPDFSA</sequence>
<dbReference type="EMBL" id="GBRH01209114">
    <property type="protein sequence ID" value="JAD88781.1"/>
    <property type="molecule type" value="Transcribed_RNA"/>
</dbReference>
<evidence type="ECO:0000313" key="1">
    <source>
        <dbReference type="EMBL" id="JAD88781.1"/>
    </source>
</evidence>
<reference evidence="1" key="1">
    <citation type="submission" date="2014-09" db="EMBL/GenBank/DDBJ databases">
        <authorList>
            <person name="Magalhaes I.L.F."/>
            <person name="Oliveira U."/>
            <person name="Santos F.R."/>
            <person name="Vidigal T.H.D.A."/>
            <person name="Brescovit A.D."/>
            <person name="Santos A.J."/>
        </authorList>
    </citation>
    <scope>NUCLEOTIDE SEQUENCE</scope>
    <source>
        <tissue evidence="1">Shoot tissue taken approximately 20 cm above the soil surface</tissue>
    </source>
</reference>
<dbReference type="AlphaFoldDB" id="A0A0A9DLT4"/>